<name>A0A2N1NY62_9GLOM</name>
<protein>
    <submittedName>
        <fullName evidence="1">Uncharacterized protein</fullName>
    </submittedName>
</protein>
<dbReference type="OrthoDB" id="2307154at2759"/>
<gene>
    <name evidence="1" type="ORF">RhiirC2_769848</name>
</gene>
<accession>A0A2N1NY62</accession>
<proteinExistence type="predicted"/>
<comment type="caution">
    <text evidence="1">The sequence shown here is derived from an EMBL/GenBank/DDBJ whole genome shotgun (WGS) entry which is preliminary data.</text>
</comment>
<sequence length="241" mass="28482">MEPVQISQLFYQPPNDNNIYHITFKPIFQISENGILQLSENFENNYDYDFFDDVNNYHVTCKLFQRSLIIDILNKEIYGINFDVNDLSHKHPLTLKQKINLEKSLIQELPFLQEQILKSDFKNTSIDQILTPQQALQLNELRLFYQPPGDIDIYNVTCKIILQDYHQNDDDNYDYEFFYQFPDDIRHVTCKILSPSLIIGILNKKIYGINFDQCDTIIDSQNFENAMSCDDYKDVATQSQF</sequence>
<evidence type="ECO:0000313" key="1">
    <source>
        <dbReference type="EMBL" id="PKK78785.1"/>
    </source>
</evidence>
<reference evidence="1 2" key="1">
    <citation type="submission" date="2016-04" db="EMBL/GenBank/DDBJ databases">
        <title>Genome analyses suggest a sexual origin of heterokaryosis in a supposedly ancient asexual fungus.</title>
        <authorList>
            <person name="Ropars J."/>
            <person name="Sedzielewska K."/>
            <person name="Noel J."/>
            <person name="Charron P."/>
            <person name="Farinelli L."/>
            <person name="Marton T."/>
            <person name="Kruger M."/>
            <person name="Pelin A."/>
            <person name="Brachmann A."/>
            <person name="Corradi N."/>
        </authorList>
    </citation>
    <scope>NUCLEOTIDE SEQUENCE [LARGE SCALE GENOMIC DNA]</scope>
    <source>
        <strain evidence="1 2">C2</strain>
    </source>
</reference>
<dbReference type="VEuPathDB" id="FungiDB:RhiirA1_393444"/>
<reference evidence="1 2" key="2">
    <citation type="submission" date="2017-10" db="EMBL/GenBank/DDBJ databases">
        <title>Extensive intraspecific genome diversity in a model arbuscular mycorrhizal fungus.</title>
        <authorList>
            <person name="Chen E.C.H."/>
            <person name="Morin E."/>
            <person name="Baudet D."/>
            <person name="Noel J."/>
            <person name="Ndikumana S."/>
            <person name="Charron P."/>
            <person name="St-Onge C."/>
            <person name="Giorgi J."/>
            <person name="Grigoriev I.V."/>
            <person name="Roux C."/>
            <person name="Martin F.M."/>
            <person name="Corradi N."/>
        </authorList>
    </citation>
    <scope>NUCLEOTIDE SEQUENCE [LARGE SCALE GENOMIC DNA]</scope>
    <source>
        <strain evidence="1 2">C2</strain>
    </source>
</reference>
<dbReference type="EMBL" id="LLXL01000069">
    <property type="protein sequence ID" value="PKK78785.1"/>
    <property type="molecule type" value="Genomic_DNA"/>
</dbReference>
<dbReference type="AlphaFoldDB" id="A0A2N1NY62"/>
<evidence type="ECO:0000313" key="2">
    <source>
        <dbReference type="Proteomes" id="UP000233469"/>
    </source>
</evidence>
<organism evidence="1 2">
    <name type="scientific">Rhizophagus irregularis</name>
    <dbReference type="NCBI Taxonomy" id="588596"/>
    <lineage>
        <taxon>Eukaryota</taxon>
        <taxon>Fungi</taxon>
        <taxon>Fungi incertae sedis</taxon>
        <taxon>Mucoromycota</taxon>
        <taxon>Glomeromycotina</taxon>
        <taxon>Glomeromycetes</taxon>
        <taxon>Glomerales</taxon>
        <taxon>Glomeraceae</taxon>
        <taxon>Rhizophagus</taxon>
    </lineage>
</organism>
<dbReference type="VEuPathDB" id="FungiDB:FUN_017374"/>
<dbReference type="Proteomes" id="UP000233469">
    <property type="component" value="Unassembled WGS sequence"/>
</dbReference>